<keyword evidence="2" id="KW-1185">Reference proteome</keyword>
<gene>
    <name evidence="1" type="ORF">HYDPIDRAFT_27994</name>
</gene>
<evidence type="ECO:0000313" key="1">
    <source>
        <dbReference type="EMBL" id="KIJ65278.1"/>
    </source>
</evidence>
<sequence>MSTLVRKKSPLWSDPFEYVHPKHVHGVITTSWKIGMHKHGLSIPSSVSSAPGLCSVREGENEGEDEVGDHFREGSSGHAFYVQDNGDEGLEENADVTLQGVVDEDVLPREDTAHWKKRFSLLAVALQTTPVIA</sequence>
<dbReference type="AlphaFoldDB" id="A0A0C9WB38"/>
<dbReference type="HOGENOM" id="CLU_1906984_0_0_1"/>
<proteinExistence type="predicted"/>
<dbReference type="Proteomes" id="UP000053820">
    <property type="component" value="Unassembled WGS sequence"/>
</dbReference>
<reference evidence="1 2" key="1">
    <citation type="submission" date="2014-04" db="EMBL/GenBank/DDBJ databases">
        <title>Evolutionary Origins and Diversification of the Mycorrhizal Mutualists.</title>
        <authorList>
            <consortium name="DOE Joint Genome Institute"/>
            <consortium name="Mycorrhizal Genomics Consortium"/>
            <person name="Kohler A."/>
            <person name="Kuo A."/>
            <person name="Nagy L.G."/>
            <person name="Floudas D."/>
            <person name="Copeland A."/>
            <person name="Barry K.W."/>
            <person name="Cichocki N."/>
            <person name="Veneault-Fourrey C."/>
            <person name="LaButti K."/>
            <person name="Lindquist E.A."/>
            <person name="Lipzen A."/>
            <person name="Lundell T."/>
            <person name="Morin E."/>
            <person name="Murat C."/>
            <person name="Riley R."/>
            <person name="Ohm R."/>
            <person name="Sun H."/>
            <person name="Tunlid A."/>
            <person name="Henrissat B."/>
            <person name="Grigoriev I.V."/>
            <person name="Hibbett D.S."/>
            <person name="Martin F."/>
        </authorList>
    </citation>
    <scope>NUCLEOTIDE SEQUENCE [LARGE SCALE GENOMIC DNA]</scope>
    <source>
        <strain evidence="1 2">MD-312</strain>
    </source>
</reference>
<name>A0A0C9WB38_9AGAM</name>
<dbReference type="EMBL" id="KN839844">
    <property type="protein sequence ID" value="KIJ65278.1"/>
    <property type="molecule type" value="Genomic_DNA"/>
</dbReference>
<organism evidence="1 2">
    <name type="scientific">Hydnomerulius pinastri MD-312</name>
    <dbReference type="NCBI Taxonomy" id="994086"/>
    <lineage>
        <taxon>Eukaryota</taxon>
        <taxon>Fungi</taxon>
        <taxon>Dikarya</taxon>
        <taxon>Basidiomycota</taxon>
        <taxon>Agaricomycotina</taxon>
        <taxon>Agaricomycetes</taxon>
        <taxon>Agaricomycetidae</taxon>
        <taxon>Boletales</taxon>
        <taxon>Boletales incertae sedis</taxon>
        <taxon>Leucogyrophana</taxon>
    </lineage>
</organism>
<accession>A0A0C9WB38</accession>
<evidence type="ECO:0000313" key="2">
    <source>
        <dbReference type="Proteomes" id="UP000053820"/>
    </source>
</evidence>
<protein>
    <submittedName>
        <fullName evidence="1">Uncharacterized protein</fullName>
    </submittedName>
</protein>